<feature type="region of interest" description="Disordered" evidence="1">
    <location>
        <begin position="101"/>
        <end position="128"/>
    </location>
</feature>
<dbReference type="AlphaFoldDB" id="A0A1S3D1Q2"/>
<organism evidence="2 3">
    <name type="scientific">Diaphorina citri</name>
    <name type="common">Asian citrus psyllid</name>
    <dbReference type="NCBI Taxonomy" id="121845"/>
    <lineage>
        <taxon>Eukaryota</taxon>
        <taxon>Metazoa</taxon>
        <taxon>Ecdysozoa</taxon>
        <taxon>Arthropoda</taxon>
        <taxon>Hexapoda</taxon>
        <taxon>Insecta</taxon>
        <taxon>Pterygota</taxon>
        <taxon>Neoptera</taxon>
        <taxon>Paraneoptera</taxon>
        <taxon>Hemiptera</taxon>
        <taxon>Sternorrhyncha</taxon>
        <taxon>Psylloidea</taxon>
        <taxon>Psyllidae</taxon>
        <taxon>Diaphorininae</taxon>
        <taxon>Diaphorina</taxon>
    </lineage>
</organism>
<reference evidence="3" key="1">
    <citation type="submission" date="2025-08" db="UniProtKB">
        <authorList>
            <consortium name="RefSeq"/>
        </authorList>
    </citation>
    <scope>IDENTIFICATION</scope>
</reference>
<dbReference type="RefSeq" id="XP_008471528.1">
    <property type="nucleotide sequence ID" value="XM_008473306.3"/>
</dbReference>
<sequence length="144" mass="16369">MALLSASLTVSTTLVGILLKDFVGIIYYNDKKDIVKIASLSYTGRRNDDYIPRTHLTPYKTWKVCPILSKFKDDQGKKEYKIIANNGIKEPMTYNFIFSSQEEELESDPKSTLPPKSSNSSTDDVDVEELIKKVQSQNKKNVKQ</sequence>
<protein>
    <submittedName>
        <fullName evidence="3">Uncharacterized protein LOC103508733</fullName>
    </submittedName>
</protein>
<gene>
    <name evidence="3" type="primary">LOC103508733</name>
</gene>
<evidence type="ECO:0000256" key="1">
    <source>
        <dbReference type="SAM" id="MobiDB-lite"/>
    </source>
</evidence>
<accession>A0A1S3D1Q2</accession>
<keyword evidence="2" id="KW-1185">Reference proteome</keyword>
<dbReference type="KEGG" id="dci:103508733"/>
<dbReference type="Proteomes" id="UP000079169">
    <property type="component" value="Unplaced"/>
</dbReference>
<evidence type="ECO:0000313" key="2">
    <source>
        <dbReference type="Proteomes" id="UP000079169"/>
    </source>
</evidence>
<dbReference type="GeneID" id="103508733"/>
<proteinExistence type="predicted"/>
<name>A0A1S3D1Q2_DIACI</name>
<evidence type="ECO:0000313" key="3">
    <source>
        <dbReference type="RefSeq" id="XP_008471528.1"/>
    </source>
</evidence>
<dbReference type="PaxDb" id="121845-A0A1S3D1Q2"/>